<protein>
    <submittedName>
        <fullName evidence="5">Uncharacterized protein</fullName>
    </submittedName>
</protein>
<dbReference type="PANTHER" id="PTHR33365">
    <property type="entry name" value="YALI0B05434P"/>
    <property type="match status" value="1"/>
</dbReference>
<proteinExistence type="inferred from homology"/>
<evidence type="ECO:0000256" key="3">
    <source>
        <dbReference type="SAM" id="MobiDB-lite"/>
    </source>
</evidence>
<organism evidence="5 6">
    <name type="scientific">Zopfia rhizophila CBS 207.26</name>
    <dbReference type="NCBI Taxonomy" id="1314779"/>
    <lineage>
        <taxon>Eukaryota</taxon>
        <taxon>Fungi</taxon>
        <taxon>Dikarya</taxon>
        <taxon>Ascomycota</taxon>
        <taxon>Pezizomycotina</taxon>
        <taxon>Dothideomycetes</taxon>
        <taxon>Dothideomycetes incertae sedis</taxon>
        <taxon>Zopfiaceae</taxon>
        <taxon>Zopfia</taxon>
    </lineage>
</organism>
<dbReference type="PANTHER" id="PTHR33365:SF4">
    <property type="entry name" value="CYCLOCHLOROTINE BIOSYNTHESIS PROTEIN O"/>
    <property type="match status" value="1"/>
</dbReference>
<feature type="region of interest" description="Disordered" evidence="3">
    <location>
        <begin position="34"/>
        <end position="64"/>
    </location>
</feature>
<evidence type="ECO:0000256" key="1">
    <source>
        <dbReference type="ARBA" id="ARBA00004685"/>
    </source>
</evidence>
<keyword evidence="6" id="KW-1185">Reference proteome</keyword>
<gene>
    <name evidence="5" type="ORF">K469DRAFT_755879</name>
</gene>
<name>A0A6A6DAL4_9PEZI</name>
<evidence type="ECO:0000313" key="6">
    <source>
        <dbReference type="Proteomes" id="UP000800200"/>
    </source>
</evidence>
<evidence type="ECO:0000256" key="2">
    <source>
        <dbReference type="ARBA" id="ARBA00035112"/>
    </source>
</evidence>
<evidence type="ECO:0000256" key="4">
    <source>
        <dbReference type="SAM" id="Phobius"/>
    </source>
</evidence>
<dbReference type="Proteomes" id="UP000800200">
    <property type="component" value="Unassembled WGS sequence"/>
</dbReference>
<dbReference type="InterPro" id="IPR021765">
    <property type="entry name" value="UstYa-like"/>
</dbReference>
<keyword evidence="4" id="KW-1133">Transmembrane helix</keyword>
<dbReference type="AlphaFoldDB" id="A0A6A6DAL4"/>
<comment type="similarity">
    <text evidence="2">Belongs to the ustYa family.</text>
</comment>
<keyword evidence="4" id="KW-0812">Transmembrane</keyword>
<keyword evidence="4" id="KW-0472">Membrane</keyword>
<evidence type="ECO:0000313" key="5">
    <source>
        <dbReference type="EMBL" id="KAF2176083.1"/>
    </source>
</evidence>
<accession>A0A6A6DAL4</accession>
<feature type="compositionally biased region" description="Basic and acidic residues" evidence="3">
    <location>
        <begin position="313"/>
        <end position="326"/>
    </location>
</feature>
<sequence length="326" mass="37216">MYPKTMASITEKVVRTEGLNFWDRFLRRFKPAPKREGPEYSSLVDDDEEASISSQPDTPPAEAKPNGRWGWLKAIAMLRYPLYISIIIHTLILFDLIWAHWVGRINYGQYGKGFHTDFGMISKSTLIPNLPKGVLQLEKVRFTHSLRAHENGTIYGNIDTNQPQYVGTPSPEIDANWEALVGGRYIKLHLNEVEKLNKADDHVADLTSLEASSGVVDTPQFDPDYYEQHLQSAMKHAHRMKMRMHVDHCIDQLRQAILCHGDLTPVTLRPVLMNDPSADLVGETERVHTCRNWKAIREWLTERGQNDGFLPPKHSDSGDYGHSHID</sequence>
<dbReference type="GO" id="GO:0043386">
    <property type="term" value="P:mycotoxin biosynthetic process"/>
    <property type="evidence" value="ECO:0007669"/>
    <property type="project" value="InterPro"/>
</dbReference>
<reference evidence="5" key="1">
    <citation type="journal article" date="2020" name="Stud. Mycol.">
        <title>101 Dothideomycetes genomes: a test case for predicting lifestyles and emergence of pathogens.</title>
        <authorList>
            <person name="Haridas S."/>
            <person name="Albert R."/>
            <person name="Binder M."/>
            <person name="Bloem J."/>
            <person name="Labutti K."/>
            <person name="Salamov A."/>
            <person name="Andreopoulos B."/>
            <person name="Baker S."/>
            <person name="Barry K."/>
            <person name="Bills G."/>
            <person name="Bluhm B."/>
            <person name="Cannon C."/>
            <person name="Castanera R."/>
            <person name="Culley D."/>
            <person name="Daum C."/>
            <person name="Ezra D."/>
            <person name="Gonzalez J."/>
            <person name="Henrissat B."/>
            <person name="Kuo A."/>
            <person name="Liang C."/>
            <person name="Lipzen A."/>
            <person name="Lutzoni F."/>
            <person name="Magnuson J."/>
            <person name="Mondo S."/>
            <person name="Nolan M."/>
            <person name="Ohm R."/>
            <person name="Pangilinan J."/>
            <person name="Park H.-J."/>
            <person name="Ramirez L."/>
            <person name="Alfaro M."/>
            <person name="Sun H."/>
            <person name="Tritt A."/>
            <person name="Yoshinaga Y."/>
            <person name="Zwiers L.-H."/>
            <person name="Turgeon B."/>
            <person name="Goodwin S."/>
            <person name="Spatafora J."/>
            <person name="Crous P."/>
            <person name="Grigoriev I."/>
        </authorList>
    </citation>
    <scope>NUCLEOTIDE SEQUENCE</scope>
    <source>
        <strain evidence="5">CBS 207.26</strain>
    </source>
</reference>
<comment type="pathway">
    <text evidence="1">Mycotoxin biosynthesis.</text>
</comment>
<dbReference type="OrthoDB" id="3687641at2759"/>
<feature type="transmembrane region" description="Helical" evidence="4">
    <location>
        <begin position="80"/>
        <end position="101"/>
    </location>
</feature>
<dbReference type="Pfam" id="PF11807">
    <property type="entry name" value="UstYa"/>
    <property type="match status" value="2"/>
</dbReference>
<dbReference type="EMBL" id="ML994715">
    <property type="protein sequence ID" value="KAF2176083.1"/>
    <property type="molecule type" value="Genomic_DNA"/>
</dbReference>
<feature type="region of interest" description="Disordered" evidence="3">
    <location>
        <begin position="304"/>
        <end position="326"/>
    </location>
</feature>